<gene>
    <name evidence="2" type="ORF">FOMPIDRAFT_1048503</name>
</gene>
<dbReference type="AlphaFoldDB" id="S8FKI5"/>
<dbReference type="OrthoDB" id="2801588at2759"/>
<reference evidence="2 3" key="1">
    <citation type="journal article" date="2012" name="Science">
        <title>The Paleozoic origin of enzymatic lignin decomposition reconstructed from 31 fungal genomes.</title>
        <authorList>
            <person name="Floudas D."/>
            <person name="Binder M."/>
            <person name="Riley R."/>
            <person name="Barry K."/>
            <person name="Blanchette R.A."/>
            <person name="Henrissat B."/>
            <person name="Martinez A.T."/>
            <person name="Otillar R."/>
            <person name="Spatafora J.W."/>
            <person name="Yadav J.S."/>
            <person name="Aerts A."/>
            <person name="Benoit I."/>
            <person name="Boyd A."/>
            <person name="Carlson A."/>
            <person name="Copeland A."/>
            <person name="Coutinho P.M."/>
            <person name="de Vries R.P."/>
            <person name="Ferreira P."/>
            <person name="Findley K."/>
            <person name="Foster B."/>
            <person name="Gaskell J."/>
            <person name="Glotzer D."/>
            <person name="Gorecki P."/>
            <person name="Heitman J."/>
            <person name="Hesse C."/>
            <person name="Hori C."/>
            <person name="Igarashi K."/>
            <person name="Jurgens J.A."/>
            <person name="Kallen N."/>
            <person name="Kersten P."/>
            <person name="Kohler A."/>
            <person name="Kuees U."/>
            <person name="Kumar T.K.A."/>
            <person name="Kuo A."/>
            <person name="LaButti K."/>
            <person name="Larrondo L.F."/>
            <person name="Lindquist E."/>
            <person name="Ling A."/>
            <person name="Lombard V."/>
            <person name="Lucas S."/>
            <person name="Lundell T."/>
            <person name="Martin R."/>
            <person name="McLaughlin D.J."/>
            <person name="Morgenstern I."/>
            <person name="Morin E."/>
            <person name="Murat C."/>
            <person name="Nagy L.G."/>
            <person name="Nolan M."/>
            <person name="Ohm R.A."/>
            <person name="Patyshakuliyeva A."/>
            <person name="Rokas A."/>
            <person name="Ruiz-Duenas F.J."/>
            <person name="Sabat G."/>
            <person name="Salamov A."/>
            <person name="Samejima M."/>
            <person name="Schmutz J."/>
            <person name="Slot J.C."/>
            <person name="St John F."/>
            <person name="Stenlid J."/>
            <person name="Sun H."/>
            <person name="Sun S."/>
            <person name="Syed K."/>
            <person name="Tsang A."/>
            <person name="Wiebenga A."/>
            <person name="Young D."/>
            <person name="Pisabarro A."/>
            <person name="Eastwood D.C."/>
            <person name="Martin F."/>
            <person name="Cullen D."/>
            <person name="Grigoriev I.V."/>
            <person name="Hibbett D.S."/>
        </authorList>
    </citation>
    <scope>NUCLEOTIDE SEQUENCE</scope>
    <source>
        <strain evidence="3">FP-58527</strain>
    </source>
</reference>
<feature type="region of interest" description="Disordered" evidence="1">
    <location>
        <begin position="531"/>
        <end position="575"/>
    </location>
</feature>
<dbReference type="SUPFAM" id="SSF52047">
    <property type="entry name" value="RNI-like"/>
    <property type="match status" value="1"/>
</dbReference>
<proteinExistence type="predicted"/>
<evidence type="ECO:0000256" key="1">
    <source>
        <dbReference type="SAM" id="MobiDB-lite"/>
    </source>
</evidence>
<evidence type="ECO:0008006" key="4">
    <source>
        <dbReference type="Google" id="ProtNLM"/>
    </source>
</evidence>
<dbReference type="Gene3D" id="3.80.10.10">
    <property type="entry name" value="Ribonuclease Inhibitor"/>
    <property type="match status" value="1"/>
</dbReference>
<dbReference type="EMBL" id="KE504139">
    <property type="protein sequence ID" value="EPT01911.1"/>
    <property type="molecule type" value="Genomic_DNA"/>
</dbReference>
<dbReference type="InterPro" id="IPR032675">
    <property type="entry name" value="LRR_dom_sf"/>
</dbReference>
<evidence type="ECO:0000313" key="2">
    <source>
        <dbReference type="EMBL" id="EPT01911.1"/>
    </source>
</evidence>
<protein>
    <recommendedName>
        <fullName evidence="4">F-box domain-containing protein</fullName>
    </recommendedName>
</protein>
<dbReference type="InParanoid" id="S8FKI5"/>
<keyword evidence="3" id="KW-1185">Reference proteome</keyword>
<dbReference type="HOGENOM" id="CLU_037872_0_0_1"/>
<sequence>MAVFEWEEANIKISISPPRYSDYPLPHPPLPQEIYDYTIDFLWYDPAALARCCSVCRAFVPVAAYHLDQFTTLQISSHASVTLYARAFRAKENRRFNRVDDIMMIESPRSPFIHRFSISMLGCYLPGVKTLTLNGIDWTITCPHVSFFEFLPLYSGITELTLSWCKFRNASQLRRLINALPGLNKLWLLGIDWSTLCDVPTTTVLRPALNANRIQGITLFYHFKQTDPRGFVGSRDAMRNILTFCAQYSSVSQLSLDLELLDSIACLLRFLHHFPLLSDLDLHGEPYTSSVDVSEWQDFELGALRQTHIRLSNLSLRCIPTIAALSLMQLFPTPEACSNLDSIKVKHSDGTGPVALFLQAMQDTLRLAGAALREFDFGWDCNRGLLFERGTEWDFAANISLTKLLVTLRPPPRPYAIGSILVSMISSITSPCLEVVSIYLAVTDPSTSEAHQPFSGGDVLQCRGSKAVDDFHTILNASHFHGLPPRSVKISIDARQSTLTAPIEVIRPVKYRLDKLFSPWLARNVLKIYYDPEPENEEEEDEEEDKDEDSMSYTNVSTEDTTHAHTDQVGPENNP</sequence>
<organism evidence="2 3">
    <name type="scientific">Fomitopsis schrenkii</name>
    <name type="common">Brown rot fungus</name>
    <dbReference type="NCBI Taxonomy" id="2126942"/>
    <lineage>
        <taxon>Eukaryota</taxon>
        <taxon>Fungi</taxon>
        <taxon>Dikarya</taxon>
        <taxon>Basidiomycota</taxon>
        <taxon>Agaricomycotina</taxon>
        <taxon>Agaricomycetes</taxon>
        <taxon>Polyporales</taxon>
        <taxon>Fomitopsis</taxon>
    </lineage>
</organism>
<dbReference type="STRING" id="743788.S8FKI5"/>
<accession>S8FKI5</accession>
<dbReference type="Proteomes" id="UP000015241">
    <property type="component" value="Unassembled WGS sequence"/>
</dbReference>
<name>S8FKI5_FOMSC</name>
<feature type="compositionally biased region" description="Acidic residues" evidence="1">
    <location>
        <begin position="532"/>
        <end position="550"/>
    </location>
</feature>
<evidence type="ECO:0000313" key="3">
    <source>
        <dbReference type="Proteomes" id="UP000015241"/>
    </source>
</evidence>